<keyword evidence="2" id="KW-0732">Signal</keyword>
<reference evidence="5" key="1">
    <citation type="submission" date="2016-04" db="UniProtKB">
        <authorList>
            <consortium name="WormBaseParasite"/>
        </authorList>
    </citation>
    <scope>IDENTIFICATION</scope>
</reference>
<evidence type="ECO:0000256" key="2">
    <source>
        <dbReference type="ARBA" id="ARBA00022729"/>
    </source>
</evidence>
<protein>
    <submittedName>
        <fullName evidence="5">GH25 family lysozyme M1 (1,4-beta-N-acetylmuramidase)</fullName>
    </submittedName>
</protein>
<dbReference type="GO" id="GO:0009253">
    <property type="term" value="P:peptidoglycan catabolic process"/>
    <property type="evidence" value="ECO:0007669"/>
    <property type="project" value="InterPro"/>
</dbReference>
<dbReference type="InterPro" id="IPR002053">
    <property type="entry name" value="Glyco_hydro_25"/>
</dbReference>
<evidence type="ECO:0000313" key="3">
    <source>
        <dbReference type="EMBL" id="VDK42094.1"/>
    </source>
</evidence>
<dbReference type="PROSITE" id="PS51904">
    <property type="entry name" value="GLYCOSYL_HYDROL_F25_2"/>
    <property type="match status" value="1"/>
</dbReference>
<dbReference type="GO" id="GO:0007165">
    <property type="term" value="P:signal transduction"/>
    <property type="evidence" value="ECO:0007669"/>
    <property type="project" value="TreeGrafter"/>
</dbReference>
<dbReference type="InterPro" id="IPR017853">
    <property type="entry name" value="GH"/>
</dbReference>
<proteinExistence type="inferred from homology"/>
<dbReference type="OrthoDB" id="25039at2759"/>
<evidence type="ECO:0000256" key="1">
    <source>
        <dbReference type="ARBA" id="ARBA00010646"/>
    </source>
</evidence>
<dbReference type="PANTHER" id="PTHR23208">
    <property type="entry name" value="LYSOZYME PROTEIN"/>
    <property type="match status" value="1"/>
</dbReference>
<evidence type="ECO:0000313" key="5">
    <source>
        <dbReference type="WBParaSite" id="ASIM_0001022001-mRNA-1"/>
    </source>
</evidence>
<gene>
    <name evidence="3" type="ORF">ASIM_LOCUS9951</name>
</gene>
<dbReference type="GO" id="GO:0045087">
    <property type="term" value="P:innate immune response"/>
    <property type="evidence" value="ECO:0007669"/>
    <property type="project" value="TreeGrafter"/>
</dbReference>
<dbReference type="PANTHER" id="PTHR23208:SF36">
    <property type="entry name" value="LYSOZYME-RELATED"/>
    <property type="match status" value="1"/>
</dbReference>
<dbReference type="CDD" id="cd06416">
    <property type="entry name" value="GH25_Lys1-like"/>
    <property type="match status" value="1"/>
</dbReference>
<dbReference type="EMBL" id="UYRR01030978">
    <property type="protein sequence ID" value="VDK42094.1"/>
    <property type="molecule type" value="Genomic_DNA"/>
</dbReference>
<evidence type="ECO:0000313" key="4">
    <source>
        <dbReference type="Proteomes" id="UP000267096"/>
    </source>
</evidence>
<dbReference type="GO" id="GO:0016998">
    <property type="term" value="P:cell wall macromolecule catabolic process"/>
    <property type="evidence" value="ECO:0007669"/>
    <property type="project" value="InterPro"/>
</dbReference>
<sequence>MVPLQVEKQFLYKYAVDIDTAITRHTFTCMRNAGYTTAFVRIYQPHGNGIVDIHALSNLENAHNAGLGVEVFVVPQPQGTKSGSVQFDEAYNFMKNNDITVNTMWIQITSPINWPNNQQANIAFIQDFMIRAKQYRVNVGLYTNWYDWQQITANWSKCSLQQLLLWYWNVYGQGPSAINASNFEDFRPFAGFTTPAVKQYSQGVSVCGAYVNQNVYSAVASQSTTSSTVNKTIIVGTIVGSLN</sequence>
<accession>A0A0M3JR82</accession>
<dbReference type="Proteomes" id="UP000267096">
    <property type="component" value="Unassembled WGS sequence"/>
</dbReference>
<keyword evidence="4" id="KW-1185">Reference proteome</keyword>
<dbReference type="WBParaSite" id="ASIM_0001022001-mRNA-1">
    <property type="protein sequence ID" value="ASIM_0001022001-mRNA-1"/>
    <property type="gene ID" value="ASIM_0001022001"/>
</dbReference>
<organism evidence="5">
    <name type="scientific">Anisakis simplex</name>
    <name type="common">Herring worm</name>
    <dbReference type="NCBI Taxonomy" id="6269"/>
    <lineage>
        <taxon>Eukaryota</taxon>
        <taxon>Metazoa</taxon>
        <taxon>Ecdysozoa</taxon>
        <taxon>Nematoda</taxon>
        <taxon>Chromadorea</taxon>
        <taxon>Rhabditida</taxon>
        <taxon>Spirurina</taxon>
        <taxon>Ascaridomorpha</taxon>
        <taxon>Ascaridoidea</taxon>
        <taxon>Anisakidae</taxon>
        <taxon>Anisakis</taxon>
        <taxon>Anisakis simplex complex</taxon>
    </lineage>
</organism>
<dbReference type="AlphaFoldDB" id="A0A0M3JR82"/>
<reference evidence="3 4" key="2">
    <citation type="submission" date="2018-11" db="EMBL/GenBank/DDBJ databases">
        <authorList>
            <consortium name="Pathogen Informatics"/>
        </authorList>
    </citation>
    <scope>NUCLEOTIDE SEQUENCE [LARGE SCALE GENOMIC DNA]</scope>
</reference>
<name>A0A0M3JR82_ANISI</name>
<dbReference type="InterPro" id="IPR051595">
    <property type="entry name" value="GH25_Enzymes"/>
</dbReference>
<dbReference type="SUPFAM" id="SSF51445">
    <property type="entry name" value="(Trans)glycosidases"/>
    <property type="match status" value="1"/>
</dbReference>
<comment type="similarity">
    <text evidence="1">Belongs to the glycosyl hydrolase 25 family.</text>
</comment>
<dbReference type="Gene3D" id="3.20.20.80">
    <property type="entry name" value="Glycosidases"/>
    <property type="match status" value="1"/>
</dbReference>
<dbReference type="GO" id="GO:0003796">
    <property type="term" value="F:lysozyme activity"/>
    <property type="evidence" value="ECO:0007669"/>
    <property type="project" value="InterPro"/>
</dbReference>